<dbReference type="InterPro" id="IPR039547">
    <property type="entry name" value="Ribosomal_eL19"/>
</dbReference>
<evidence type="ECO:0000259" key="6">
    <source>
        <dbReference type="SMART" id="SM01416"/>
    </source>
</evidence>
<protein>
    <recommendedName>
        <fullName evidence="4">Large ribosomal subunit protein eL19</fullName>
    </recommendedName>
</protein>
<gene>
    <name evidence="4" type="primary">rpl19e</name>
</gene>
<comment type="subunit">
    <text evidence="4">Part of the 50S ribosomal subunit.</text>
</comment>
<dbReference type="Gene3D" id="1.10.1650.10">
    <property type="match status" value="1"/>
</dbReference>
<dbReference type="Pfam" id="PF25476">
    <property type="entry name" value="Ribosomal_L19e_C"/>
    <property type="match status" value="1"/>
</dbReference>
<dbReference type="PANTHER" id="PTHR10722">
    <property type="entry name" value="60S RIBOSOMAL PROTEIN L19"/>
    <property type="match status" value="1"/>
</dbReference>
<keyword evidence="2 4" id="KW-0689">Ribosomal protein</keyword>
<sequence length="154" mass="18377">MGSNLATKKRLAAEVLGCGVSRVWIDPERISLVEEALTREEMRKLAKRGIIRKKPKKSGTAHAKKPRKRKRGPGSRKGSMYARLPRKRRWIQRIRPLRRELRKMRDRGIITRRVYRWLYRRLSMFRNVNHLRLFIEKEGLAQKPDIIEEVLKEI</sequence>
<dbReference type="InterPro" id="IPR015972">
    <property type="entry name" value="Ribosomal_eL19_dom1"/>
</dbReference>
<comment type="function">
    <text evidence="4">Binds to the 23S rRNA.</text>
</comment>
<feature type="compositionally biased region" description="Basic residues" evidence="5">
    <location>
        <begin position="46"/>
        <end position="74"/>
    </location>
</feature>
<keyword evidence="3 4" id="KW-0687">Ribonucleoprotein</keyword>
<evidence type="ECO:0000256" key="1">
    <source>
        <dbReference type="ARBA" id="ARBA00011082"/>
    </source>
</evidence>
<evidence type="ECO:0000256" key="4">
    <source>
        <dbReference type="HAMAP-Rule" id="MF_01475"/>
    </source>
</evidence>
<reference evidence="7" key="1">
    <citation type="journal article" date="2017" name="Nature">
        <title>Metagenomic exploration of ASGARD archaea illuminates the origin of cellular complexity in eukaryotes.</title>
        <authorList>
            <person name="Zaremba-Niedzwiedzka K."/>
            <person name="Caceres E.F."/>
            <person name="Saw J.H.W."/>
            <person name="Backstrom D."/>
            <person name="Juzokaite L."/>
            <person name="Vancaester E."/>
            <person name="Seitz K.W."/>
            <person name="Anantharaman K."/>
            <person name="Starnawski P."/>
            <person name="Kjeldsen K.U."/>
            <person name="Stott M.B."/>
            <person name="Nunoura T."/>
            <person name="Banfield J.F."/>
            <person name="Schramm A."/>
            <person name="Baker B.J."/>
            <person name="Spang A."/>
            <person name="Ettema T.J.G."/>
        </authorList>
    </citation>
    <scope>NUCLEOTIDE SEQUENCE</scope>
    <source>
        <strain evidence="7">TIV_3</strain>
    </source>
</reference>
<dbReference type="Gene3D" id="1.10.1200.240">
    <property type="match status" value="1"/>
</dbReference>
<comment type="similarity">
    <text evidence="1 4">Belongs to the eukaryotic ribosomal protein eL19 family.</text>
</comment>
<dbReference type="GO" id="GO:0022625">
    <property type="term" value="C:cytosolic large ribosomal subunit"/>
    <property type="evidence" value="ECO:0007669"/>
    <property type="project" value="InterPro"/>
</dbReference>
<evidence type="ECO:0000256" key="3">
    <source>
        <dbReference type="ARBA" id="ARBA00023274"/>
    </source>
</evidence>
<dbReference type="AlphaFoldDB" id="A0A1L2JJZ3"/>
<organism evidence="7">
    <name type="scientific">uncultured korarchaeote</name>
    <dbReference type="NCBI Taxonomy" id="161241"/>
    <lineage>
        <taxon>Archaea</taxon>
        <taxon>Thermoproteota</taxon>
        <taxon>environmental samples</taxon>
    </lineage>
</organism>
<dbReference type="NCBIfam" id="NF006343">
    <property type="entry name" value="PRK08570.1"/>
    <property type="match status" value="1"/>
</dbReference>
<keyword evidence="4" id="KW-0694">RNA-binding</keyword>
<evidence type="ECO:0000313" key="7">
    <source>
        <dbReference type="EMBL" id="AOZ56026.1"/>
    </source>
</evidence>
<dbReference type="GO" id="GO:0006412">
    <property type="term" value="P:translation"/>
    <property type="evidence" value="ECO:0007669"/>
    <property type="project" value="UniProtKB-UniRule"/>
</dbReference>
<proteinExistence type="inferred from homology"/>
<accession>A0A1L2JJZ3</accession>
<dbReference type="Pfam" id="PF01280">
    <property type="entry name" value="Ribosomal_L19e"/>
    <property type="match status" value="1"/>
</dbReference>
<dbReference type="InterPro" id="IPR057259">
    <property type="entry name" value="Ribosomal_L19e"/>
</dbReference>
<dbReference type="InterPro" id="IPR000196">
    <property type="entry name" value="Ribosomal_eL19_dom"/>
</dbReference>
<dbReference type="EMBL" id="KX764939">
    <property type="protein sequence ID" value="AOZ56026.1"/>
    <property type="molecule type" value="Genomic_DNA"/>
</dbReference>
<dbReference type="GO" id="GO:0070180">
    <property type="term" value="F:large ribosomal subunit rRNA binding"/>
    <property type="evidence" value="ECO:0007669"/>
    <property type="project" value="UniProtKB-UniRule"/>
</dbReference>
<dbReference type="SMART" id="SM01416">
    <property type="entry name" value="Ribosomal_L19e"/>
    <property type="match status" value="1"/>
</dbReference>
<dbReference type="FunFam" id="1.10.1650.10:FF:000001">
    <property type="entry name" value="Ribosomal protein L19"/>
    <property type="match status" value="1"/>
</dbReference>
<dbReference type="InterPro" id="IPR057260">
    <property type="entry name" value="Ribosomal_L19e_C"/>
</dbReference>
<dbReference type="GO" id="GO:0003735">
    <property type="term" value="F:structural constituent of ribosome"/>
    <property type="evidence" value="ECO:0007669"/>
    <property type="project" value="InterPro"/>
</dbReference>
<name>A0A1L2JJZ3_9CREN</name>
<dbReference type="SUPFAM" id="SSF48140">
    <property type="entry name" value="Ribosomal protein L19 (L19e)"/>
    <property type="match status" value="1"/>
</dbReference>
<feature type="region of interest" description="Disordered" evidence="5">
    <location>
        <begin position="46"/>
        <end position="82"/>
    </location>
</feature>
<evidence type="ECO:0000256" key="2">
    <source>
        <dbReference type="ARBA" id="ARBA00022980"/>
    </source>
</evidence>
<dbReference type="HAMAP" id="MF_01475">
    <property type="entry name" value="Ribosomal_eL19"/>
    <property type="match status" value="1"/>
</dbReference>
<evidence type="ECO:0000256" key="5">
    <source>
        <dbReference type="SAM" id="MobiDB-lite"/>
    </source>
</evidence>
<dbReference type="InterPro" id="IPR035970">
    <property type="entry name" value="60S_ribosomal_eL19_sf"/>
</dbReference>
<keyword evidence="4" id="KW-0699">rRNA-binding</keyword>
<feature type="domain" description="Large ribosomal subunit protein eL19" evidence="6">
    <location>
        <begin position="4"/>
        <end position="139"/>
    </location>
</feature>